<proteinExistence type="predicted"/>
<dbReference type="InterPro" id="IPR052709">
    <property type="entry name" value="Transposase-MT_Hybrid"/>
</dbReference>
<evidence type="ECO:0000313" key="1">
    <source>
        <dbReference type="EMBL" id="KAG5309885.1"/>
    </source>
</evidence>
<sequence>MKKLSARWVPRLFTVDHKRDRVTISKQCFNVIGRTSTYDAPRSGGPIEAATPKIFDKVHDIVLLAKKKMFFHQDNVWVHTYPAPMAKFNEFRYELLPHPAYSPDLAPCNYFLFPEKIVRRKEIQHQRTARRIAETDFERLDKSYYLA</sequence>
<name>A0A836ER81_9HYME</name>
<keyword evidence="1" id="KW-0808">Transferase</keyword>
<gene>
    <name evidence="1" type="primary">Setmar_125</name>
    <name evidence="1" type="ORF">G6Z75_0004068</name>
</gene>
<keyword evidence="1" id="KW-0489">Methyltransferase</keyword>
<dbReference type="Gene3D" id="3.30.420.10">
    <property type="entry name" value="Ribonuclease H-like superfamily/Ribonuclease H"/>
    <property type="match status" value="1"/>
</dbReference>
<dbReference type="GO" id="GO:0008168">
    <property type="term" value="F:methyltransferase activity"/>
    <property type="evidence" value="ECO:0007669"/>
    <property type="project" value="UniProtKB-KW"/>
</dbReference>
<accession>A0A836ER81</accession>
<feature type="non-terminal residue" evidence="1">
    <location>
        <position position="147"/>
    </location>
</feature>
<keyword evidence="2" id="KW-1185">Reference proteome</keyword>
<dbReference type="EMBL" id="JAANHZ010000542">
    <property type="protein sequence ID" value="KAG5309885.1"/>
    <property type="molecule type" value="Genomic_DNA"/>
</dbReference>
<protein>
    <submittedName>
        <fullName evidence="1">SETMR methyltransferase</fullName>
    </submittedName>
</protein>
<feature type="non-terminal residue" evidence="1">
    <location>
        <position position="1"/>
    </location>
</feature>
<organism evidence="1 2">
    <name type="scientific">Acromyrmex insinuator</name>
    <dbReference type="NCBI Taxonomy" id="230686"/>
    <lineage>
        <taxon>Eukaryota</taxon>
        <taxon>Metazoa</taxon>
        <taxon>Ecdysozoa</taxon>
        <taxon>Arthropoda</taxon>
        <taxon>Hexapoda</taxon>
        <taxon>Insecta</taxon>
        <taxon>Pterygota</taxon>
        <taxon>Neoptera</taxon>
        <taxon>Endopterygota</taxon>
        <taxon>Hymenoptera</taxon>
        <taxon>Apocrita</taxon>
        <taxon>Aculeata</taxon>
        <taxon>Formicoidea</taxon>
        <taxon>Formicidae</taxon>
        <taxon>Myrmicinae</taxon>
        <taxon>Acromyrmex</taxon>
    </lineage>
</organism>
<reference evidence="1" key="1">
    <citation type="submission" date="2020-02" db="EMBL/GenBank/DDBJ databases">
        <title>Relaxed selection underlies rapid genomic changes in the transitions from sociality to social parasitism in ants.</title>
        <authorList>
            <person name="Bi X."/>
        </authorList>
    </citation>
    <scope>NUCLEOTIDE SEQUENCE</scope>
    <source>
        <strain evidence="1">BGI-DK2013a</strain>
        <tissue evidence="1">Whole body</tissue>
    </source>
</reference>
<comment type="caution">
    <text evidence="1">The sequence shown here is derived from an EMBL/GenBank/DDBJ whole genome shotgun (WGS) entry which is preliminary data.</text>
</comment>
<dbReference type="Proteomes" id="UP000667349">
    <property type="component" value="Unassembled WGS sequence"/>
</dbReference>
<dbReference type="PANTHER" id="PTHR46060">
    <property type="entry name" value="MARINER MOS1 TRANSPOSASE-LIKE PROTEIN"/>
    <property type="match status" value="1"/>
</dbReference>
<dbReference type="InterPro" id="IPR036397">
    <property type="entry name" value="RNaseH_sf"/>
</dbReference>
<dbReference type="AlphaFoldDB" id="A0A836ER81"/>
<dbReference type="PANTHER" id="PTHR46060:SF1">
    <property type="entry name" value="MARINER MOS1 TRANSPOSASE-LIKE PROTEIN"/>
    <property type="match status" value="1"/>
</dbReference>
<evidence type="ECO:0000313" key="2">
    <source>
        <dbReference type="Proteomes" id="UP000667349"/>
    </source>
</evidence>
<dbReference type="GO" id="GO:0032259">
    <property type="term" value="P:methylation"/>
    <property type="evidence" value="ECO:0007669"/>
    <property type="project" value="UniProtKB-KW"/>
</dbReference>
<dbReference type="GO" id="GO:0003676">
    <property type="term" value="F:nucleic acid binding"/>
    <property type="evidence" value="ECO:0007669"/>
    <property type="project" value="InterPro"/>
</dbReference>